<evidence type="ECO:0000313" key="2">
    <source>
        <dbReference type="Proteomes" id="UP000500872"/>
    </source>
</evidence>
<accession>A0A6G6AHJ0</accession>
<organismHost>
    <name type="scientific">Potamochoerus larvatus</name>
    <name type="common">Bushpig</name>
    <dbReference type="NCBI Taxonomy" id="273792"/>
</organismHost>
<organismHost>
    <name type="scientific">Sus scrofa</name>
    <name type="common">Pig</name>
    <dbReference type="NCBI Taxonomy" id="9823"/>
</organismHost>
<organismHost>
    <name type="scientific">Ornithodoros moubata</name>
    <name type="common">Soft tick</name>
    <name type="synonym">Argasid tick</name>
    <dbReference type="NCBI Taxonomy" id="6938"/>
</organismHost>
<proteinExistence type="predicted"/>
<organismHost>
    <name type="scientific">Ornithodoros</name>
    <name type="common">relapsing fever ticks</name>
    <dbReference type="NCBI Taxonomy" id="6937"/>
</organismHost>
<protein>
    <submittedName>
        <fullName evidence="1">Uncharacterized protein</fullName>
    </submittedName>
</protein>
<sequence>MMDCIKSCEAKNFFPLHMVIAVFIDKVHESFFPIFMLHRVYRMFKVFKSSRMIFPNMFRYFFH</sequence>
<organismHost>
    <name type="scientific">Phacochoerus aethiopicus</name>
    <name type="common">Warthog</name>
    <dbReference type="NCBI Taxonomy" id="85517"/>
</organismHost>
<evidence type="ECO:0000313" key="1">
    <source>
        <dbReference type="EMBL" id="QID21170.1"/>
    </source>
</evidence>
<organism evidence="1 2">
    <name type="scientific">African swine fever virus</name>
    <name type="common">ASFV</name>
    <dbReference type="NCBI Taxonomy" id="10497"/>
    <lineage>
        <taxon>Viruses</taxon>
        <taxon>Varidnaviria</taxon>
        <taxon>Bamfordvirae</taxon>
        <taxon>Nucleocytoviricota</taxon>
        <taxon>Pokkesviricetes</taxon>
        <taxon>Asfuvirales</taxon>
        <taxon>Asfarviridae</taxon>
        <taxon>Asfivirus</taxon>
        <taxon>Asfivirus haemorrhagiae</taxon>
    </lineage>
</organism>
<dbReference type="EMBL" id="MN913970">
    <property type="protein sequence ID" value="QID21170.1"/>
    <property type="molecule type" value="Genomic_DNA"/>
</dbReference>
<reference evidence="2" key="1">
    <citation type="submission" date="2020-01" db="EMBL/GenBank/DDBJ databases">
        <authorList>
            <person name="Chastagner A."/>
            <person name="Le Potier M.-F."/>
            <person name="Pereira de Oliveira R."/>
        </authorList>
    </citation>
    <scope>NUCLEOTIDE SEQUENCE [LARGE SCALE GENOMIC DNA]</scope>
    <source>
        <strain evidence="2">Liv13/33</strain>
    </source>
</reference>
<dbReference type="Proteomes" id="UP000500872">
    <property type="component" value="Segment"/>
</dbReference>
<organismHost>
    <name type="scientific">Phacochoerus africanus</name>
    <name type="common">Warthog</name>
    <dbReference type="NCBI Taxonomy" id="41426"/>
</organismHost>
<name>A0A6G6AHJ0_ASF</name>